<dbReference type="GO" id="GO:0004803">
    <property type="term" value="F:transposase activity"/>
    <property type="evidence" value="ECO:0007669"/>
    <property type="project" value="InterPro"/>
</dbReference>
<dbReference type="GO" id="GO:0003677">
    <property type="term" value="F:DNA binding"/>
    <property type="evidence" value="ECO:0007669"/>
    <property type="project" value="InterPro"/>
</dbReference>
<gene>
    <name evidence="2" type="ORF">EB18_01007</name>
</gene>
<comment type="caution">
    <text evidence="2">The sequence shown here is derived from an EMBL/GenBank/DDBJ whole genome shotgun (WGS) entry which is preliminary data.</text>
</comment>
<evidence type="ECO:0000259" key="1">
    <source>
        <dbReference type="Pfam" id="PF01609"/>
    </source>
</evidence>
<evidence type="ECO:0000313" key="2">
    <source>
        <dbReference type="EMBL" id="RBR30004.1"/>
    </source>
</evidence>
<proteinExistence type="predicted"/>
<dbReference type="EMBL" id="LEOY01000006">
    <property type="protein sequence ID" value="RBR30004.1"/>
    <property type="molecule type" value="Genomic_DNA"/>
</dbReference>
<organism evidence="2 3">
    <name type="scientific">Enterococcus cecorum</name>
    <dbReference type="NCBI Taxonomy" id="44008"/>
    <lineage>
        <taxon>Bacteria</taxon>
        <taxon>Bacillati</taxon>
        <taxon>Bacillota</taxon>
        <taxon>Bacilli</taxon>
        <taxon>Lactobacillales</taxon>
        <taxon>Enterococcaceae</taxon>
        <taxon>Enterococcus</taxon>
    </lineage>
</organism>
<reference evidence="2 3" key="1">
    <citation type="submission" date="2015-06" db="EMBL/GenBank/DDBJ databases">
        <title>The Genome Sequence of Enterococcus cecorum 170AEA1.</title>
        <authorList>
            <consortium name="The Broad Institute Genomics Platform"/>
            <consortium name="The Broad Institute Genome Sequencing Center for Infectious Disease"/>
            <person name="Earl A.M."/>
            <person name="Van Tyne D."/>
            <person name="Lebreton F."/>
            <person name="Saavedra J.T."/>
            <person name="Gilmore M.S."/>
            <person name="Manson McGuire A."/>
            <person name="Clock S."/>
            <person name="Crupain M."/>
            <person name="Rangan U."/>
            <person name="Young S."/>
            <person name="Abouelleil A."/>
            <person name="Cao P."/>
            <person name="Chapman S.B."/>
            <person name="Griggs A."/>
            <person name="Priest M."/>
            <person name="Shea T."/>
            <person name="Wortman J."/>
            <person name="Nusbaum C."/>
            <person name="Birren B."/>
        </authorList>
    </citation>
    <scope>NUCLEOTIDE SEQUENCE [LARGE SCALE GENOMIC DNA]</scope>
    <source>
        <strain evidence="2 3">170AEA1</strain>
    </source>
</reference>
<dbReference type="InterPro" id="IPR012337">
    <property type="entry name" value="RNaseH-like_sf"/>
</dbReference>
<dbReference type="Pfam" id="PF01609">
    <property type="entry name" value="DDE_Tnp_1"/>
    <property type="match status" value="1"/>
</dbReference>
<dbReference type="AlphaFoldDB" id="A0A366SGA3"/>
<accession>A0A366SGA3</accession>
<sequence length="142" mass="16937">MTTDLEDKNIGIIIQANRQRWEIEESFRIMKSEFRTRPMYVRKEESINGHLLTCFIALLVYRILEKHYLSEKYSPEQIITTLRQMNIVYLEGSNYTPAFDRTDLVDELMDIFGFQVARKILSQKYIKKFSRVVNSEKSTKIE</sequence>
<dbReference type="Proteomes" id="UP000252800">
    <property type="component" value="Unassembled WGS sequence"/>
</dbReference>
<dbReference type="GO" id="GO:0006313">
    <property type="term" value="P:DNA transposition"/>
    <property type="evidence" value="ECO:0007669"/>
    <property type="project" value="InterPro"/>
</dbReference>
<feature type="domain" description="Transposase IS4-like" evidence="1">
    <location>
        <begin position="13"/>
        <end position="59"/>
    </location>
</feature>
<evidence type="ECO:0000313" key="3">
    <source>
        <dbReference type="Proteomes" id="UP000252800"/>
    </source>
</evidence>
<protein>
    <recommendedName>
        <fullName evidence="1">Transposase IS4-like domain-containing protein</fullName>
    </recommendedName>
</protein>
<name>A0A366SGA3_9ENTE</name>
<dbReference type="InterPro" id="IPR002559">
    <property type="entry name" value="Transposase_11"/>
</dbReference>
<dbReference type="SUPFAM" id="SSF53098">
    <property type="entry name" value="Ribonuclease H-like"/>
    <property type="match status" value="1"/>
</dbReference>